<proteinExistence type="predicted"/>
<dbReference type="Proteomes" id="UP000516764">
    <property type="component" value="Chromosome"/>
</dbReference>
<keyword evidence="1" id="KW-0472">Membrane</keyword>
<reference evidence="4 5" key="1">
    <citation type="journal article" date="2016" name="Int. J. Syst. Evol. Microbiol.">
        <title>Polaribacter haliotis sp. nov., isolated from the gut of abalone Haliotis discus hannai.</title>
        <authorList>
            <person name="Kim Y.O."/>
            <person name="Park I.S."/>
            <person name="Park S."/>
            <person name="Nam B.H."/>
            <person name="Park J.M."/>
            <person name="Kim D.G."/>
            <person name="Yoon J.H."/>
        </authorList>
    </citation>
    <scope>NUCLEOTIDE SEQUENCE [LARGE SCALE GENOMIC DNA]</scope>
    <source>
        <strain evidence="4 5">KCTC 52418</strain>
    </source>
</reference>
<organism evidence="4 5">
    <name type="scientific">Polaribacter haliotis</name>
    <dbReference type="NCBI Taxonomy" id="1888915"/>
    <lineage>
        <taxon>Bacteria</taxon>
        <taxon>Pseudomonadati</taxon>
        <taxon>Bacteroidota</taxon>
        <taxon>Flavobacteriia</taxon>
        <taxon>Flavobacteriales</taxon>
        <taxon>Flavobacteriaceae</taxon>
    </lineage>
</organism>
<keyword evidence="1" id="KW-0812">Transmembrane</keyword>
<evidence type="ECO:0000313" key="3">
    <source>
        <dbReference type="EMBL" id="QOD60642.1"/>
    </source>
</evidence>
<dbReference type="EMBL" id="CP061813">
    <property type="protein sequence ID" value="QOD60638.1"/>
    <property type="molecule type" value="Genomic_DNA"/>
</dbReference>
<dbReference type="KEGG" id="phal:H9I45_15085"/>
<accession>A0A7L8AF47</accession>
<reference evidence="4" key="2">
    <citation type="submission" date="2020-08" db="EMBL/GenBank/DDBJ databases">
        <authorList>
            <person name="Jeong Y.S."/>
        </authorList>
    </citation>
    <scope>NUCLEOTIDE SEQUENCE</scope>
    <source>
        <strain evidence="4">KCTC 52418</strain>
    </source>
</reference>
<keyword evidence="5" id="KW-1185">Reference proteome</keyword>
<keyword evidence="1" id="KW-1133">Transmembrane helix</keyword>
<evidence type="ECO:0000256" key="1">
    <source>
        <dbReference type="SAM" id="Phobius"/>
    </source>
</evidence>
<gene>
    <name evidence="2" type="ORF">H9I45_15060</name>
    <name evidence="3" type="ORF">H9I45_15080</name>
    <name evidence="4" type="ORF">H9I45_15085</name>
</gene>
<dbReference type="RefSeq" id="WP_191141235.1">
    <property type="nucleotide sequence ID" value="NZ_CP061813.1"/>
</dbReference>
<sequence length="46" mass="5022">MTDLEKKLLNRVKELEDKEAISDQAINGCLPLGLILIGIVALLIFG</sequence>
<dbReference type="KEGG" id="phal:H9I45_15060"/>
<dbReference type="EMBL" id="CP061813">
    <property type="protein sequence ID" value="QOD60642.1"/>
    <property type="molecule type" value="Genomic_DNA"/>
</dbReference>
<dbReference type="AlphaFoldDB" id="A0A7L8AF47"/>
<protein>
    <submittedName>
        <fullName evidence="4">Uncharacterized protein</fullName>
    </submittedName>
</protein>
<name>A0A7L8AF47_9FLAO</name>
<evidence type="ECO:0000313" key="4">
    <source>
        <dbReference type="EMBL" id="QOD60643.1"/>
    </source>
</evidence>
<evidence type="ECO:0000313" key="5">
    <source>
        <dbReference type="Proteomes" id="UP000516764"/>
    </source>
</evidence>
<feature type="transmembrane region" description="Helical" evidence="1">
    <location>
        <begin position="25"/>
        <end position="45"/>
    </location>
</feature>
<dbReference type="KEGG" id="phal:H9I45_15080"/>
<dbReference type="EMBL" id="CP061813">
    <property type="protein sequence ID" value="QOD60643.1"/>
    <property type="molecule type" value="Genomic_DNA"/>
</dbReference>
<evidence type="ECO:0000313" key="2">
    <source>
        <dbReference type="EMBL" id="QOD60638.1"/>
    </source>
</evidence>